<organism evidence="9 10">
    <name type="scientific">Fischerella muscicola CCMEE 5323</name>
    <dbReference type="NCBI Taxonomy" id="2019572"/>
    <lineage>
        <taxon>Bacteria</taxon>
        <taxon>Bacillati</taxon>
        <taxon>Cyanobacteriota</taxon>
        <taxon>Cyanophyceae</taxon>
        <taxon>Nostocales</taxon>
        <taxon>Hapalosiphonaceae</taxon>
        <taxon>Fischerella</taxon>
    </lineage>
</organism>
<evidence type="ECO:0000256" key="5">
    <source>
        <dbReference type="ARBA" id="ARBA00022777"/>
    </source>
</evidence>
<dbReference type="InterPro" id="IPR004358">
    <property type="entry name" value="Sig_transdc_His_kin-like_C"/>
</dbReference>
<dbReference type="PROSITE" id="PS50109">
    <property type="entry name" value="HIS_KIN"/>
    <property type="match status" value="1"/>
</dbReference>
<evidence type="ECO:0000256" key="2">
    <source>
        <dbReference type="ARBA" id="ARBA00012438"/>
    </source>
</evidence>
<dbReference type="PRINTS" id="PR00344">
    <property type="entry name" value="BCTRLSENSOR"/>
</dbReference>
<dbReference type="InterPro" id="IPR036890">
    <property type="entry name" value="HATPase_C_sf"/>
</dbReference>
<evidence type="ECO:0000256" key="6">
    <source>
        <dbReference type="ARBA" id="ARBA00023012"/>
    </source>
</evidence>
<proteinExistence type="predicted"/>
<evidence type="ECO:0000256" key="1">
    <source>
        <dbReference type="ARBA" id="ARBA00000085"/>
    </source>
</evidence>
<dbReference type="GO" id="GO:0000160">
    <property type="term" value="P:phosphorelay signal transduction system"/>
    <property type="evidence" value="ECO:0007669"/>
    <property type="project" value="UniProtKB-KW"/>
</dbReference>
<keyword evidence="6" id="KW-0902">Two-component regulatory system</keyword>
<sequence length="187" mass="20743">MNRSVLERLLEGNSRQISLINSLQEAYSLEVRGVELHCQPLQLSTVVNSVLCDLEPLATQNRVLVKNQVNNNLPLVNADAIQLRRVFSNLIGNALKHNPHEITLTLDAIAQEKKILCRVQDNGVGMSKKQCVRVFELYTRGEKARFMPGLGLGLYVCKQIITAHGGKIGVTSHIGAGTTFWFTLPLE</sequence>
<protein>
    <recommendedName>
        <fullName evidence="2">histidine kinase</fullName>
        <ecNumber evidence="2">2.7.13.3</ecNumber>
    </recommendedName>
</protein>
<comment type="catalytic activity">
    <reaction evidence="1">
        <text>ATP + protein L-histidine = ADP + protein N-phospho-L-histidine.</text>
        <dbReference type="EC" id="2.7.13.3"/>
    </reaction>
</comment>
<evidence type="ECO:0000259" key="8">
    <source>
        <dbReference type="PROSITE" id="PS50109"/>
    </source>
</evidence>
<dbReference type="InterPro" id="IPR003594">
    <property type="entry name" value="HATPase_dom"/>
</dbReference>
<evidence type="ECO:0000256" key="4">
    <source>
        <dbReference type="ARBA" id="ARBA00022679"/>
    </source>
</evidence>
<gene>
    <name evidence="9" type="ORF">CEN44_00840</name>
</gene>
<reference evidence="9 10" key="1">
    <citation type="submission" date="2017-08" db="EMBL/GenBank/DDBJ databases">
        <title>Genomes of Fischerella (Mastigocladus) sp. strains.</title>
        <authorList>
            <person name="Miller S.R."/>
        </authorList>
    </citation>
    <scope>NUCLEOTIDE SEQUENCE [LARGE SCALE GENOMIC DNA]</scope>
    <source>
        <strain evidence="9 10">CCMEE 5323</strain>
    </source>
</reference>
<dbReference type="PANTHER" id="PTHR43047">
    <property type="entry name" value="TWO-COMPONENT HISTIDINE PROTEIN KINASE"/>
    <property type="match status" value="1"/>
</dbReference>
<name>A0A2N6K935_FISMU</name>
<dbReference type="GO" id="GO:0004673">
    <property type="term" value="F:protein histidine kinase activity"/>
    <property type="evidence" value="ECO:0007669"/>
    <property type="project" value="UniProtKB-EC"/>
</dbReference>
<keyword evidence="4" id="KW-0808">Transferase</keyword>
<evidence type="ECO:0000313" key="9">
    <source>
        <dbReference type="EMBL" id="PLZ94421.1"/>
    </source>
</evidence>
<feature type="domain" description="Histidine kinase" evidence="8">
    <location>
        <begin position="1"/>
        <end position="187"/>
    </location>
</feature>
<dbReference type="Pfam" id="PF02518">
    <property type="entry name" value="HATPase_c"/>
    <property type="match status" value="1"/>
</dbReference>
<dbReference type="AlphaFoldDB" id="A0A2N6K935"/>
<dbReference type="Proteomes" id="UP000235036">
    <property type="component" value="Unassembled WGS sequence"/>
</dbReference>
<comment type="caution">
    <text evidence="9">The sequence shown here is derived from an EMBL/GenBank/DDBJ whole genome shotgun (WGS) entry which is preliminary data.</text>
</comment>
<evidence type="ECO:0000313" key="10">
    <source>
        <dbReference type="Proteomes" id="UP000235036"/>
    </source>
</evidence>
<dbReference type="CDD" id="cd00075">
    <property type="entry name" value="HATPase"/>
    <property type="match status" value="1"/>
</dbReference>
<accession>A0A2N6K935</accession>
<dbReference type="FunFam" id="3.30.565.10:FF:000006">
    <property type="entry name" value="Sensor histidine kinase WalK"/>
    <property type="match status" value="1"/>
</dbReference>
<dbReference type="EMBL" id="NRQW01000014">
    <property type="protein sequence ID" value="PLZ94421.1"/>
    <property type="molecule type" value="Genomic_DNA"/>
</dbReference>
<evidence type="ECO:0000256" key="3">
    <source>
        <dbReference type="ARBA" id="ARBA00022553"/>
    </source>
</evidence>
<dbReference type="Gene3D" id="3.30.565.10">
    <property type="entry name" value="Histidine kinase-like ATPase, C-terminal domain"/>
    <property type="match status" value="1"/>
</dbReference>
<comment type="function">
    <text evidence="7">Photoreceptor which exists in two forms that are reversibly interconvertible by light: the R form that absorbs maximally in the red region of the spectrum and the FR form that absorbs maximally in the far-red region.</text>
</comment>
<dbReference type="SMART" id="SM00387">
    <property type="entry name" value="HATPase_c"/>
    <property type="match status" value="1"/>
</dbReference>
<keyword evidence="5" id="KW-0418">Kinase</keyword>
<evidence type="ECO:0000256" key="7">
    <source>
        <dbReference type="ARBA" id="ARBA00055745"/>
    </source>
</evidence>
<dbReference type="InterPro" id="IPR005467">
    <property type="entry name" value="His_kinase_dom"/>
</dbReference>
<dbReference type="EC" id="2.7.13.3" evidence="2"/>
<keyword evidence="3" id="KW-0597">Phosphoprotein</keyword>
<dbReference type="SUPFAM" id="SSF55874">
    <property type="entry name" value="ATPase domain of HSP90 chaperone/DNA topoisomerase II/histidine kinase"/>
    <property type="match status" value="1"/>
</dbReference>
<keyword evidence="10" id="KW-1185">Reference proteome</keyword>